<protein>
    <submittedName>
        <fullName evidence="3">Piso0_002544 protein</fullName>
    </submittedName>
</protein>
<evidence type="ECO:0000256" key="2">
    <source>
        <dbReference type="SAM" id="MobiDB-lite"/>
    </source>
</evidence>
<feature type="region of interest" description="Disordered" evidence="2">
    <location>
        <begin position="386"/>
        <end position="412"/>
    </location>
</feature>
<dbReference type="InParanoid" id="G8YCW6"/>
<dbReference type="FunCoup" id="G8YCW6">
    <property type="interactions" value="368"/>
</dbReference>
<feature type="compositionally biased region" description="Low complexity" evidence="2">
    <location>
        <begin position="516"/>
        <end position="528"/>
    </location>
</feature>
<dbReference type="STRING" id="559304.G8YCW6"/>
<feature type="compositionally biased region" description="Basic and acidic residues" evidence="2">
    <location>
        <begin position="69"/>
        <end position="98"/>
    </location>
</feature>
<dbReference type="GO" id="GO:0042175">
    <property type="term" value="C:nuclear outer membrane-endoplasmic reticulum membrane network"/>
    <property type="evidence" value="ECO:0007669"/>
    <property type="project" value="TreeGrafter"/>
</dbReference>
<dbReference type="HOGENOM" id="CLU_023943_2_0_1"/>
<feature type="coiled-coil region" evidence="1">
    <location>
        <begin position="236"/>
        <end position="282"/>
    </location>
</feature>
<gene>
    <name evidence="3" type="primary">Piso0_002544</name>
    <name evidence="3" type="ORF">GNLVRS01_PISO0J14309g</name>
</gene>
<keyword evidence="1" id="KW-0175">Coiled coil</keyword>
<dbReference type="OMA" id="AYFEQCG"/>
<dbReference type="EMBL" id="FO082050">
    <property type="protein sequence ID" value="CCE82797.1"/>
    <property type="molecule type" value="Genomic_DNA"/>
</dbReference>
<evidence type="ECO:0000313" key="4">
    <source>
        <dbReference type="Proteomes" id="UP000005222"/>
    </source>
</evidence>
<keyword evidence="4" id="KW-1185">Reference proteome</keyword>
<feature type="region of interest" description="Disordered" evidence="2">
    <location>
        <begin position="334"/>
        <end position="365"/>
    </location>
</feature>
<dbReference type="GO" id="GO:0005783">
    <property type="term" value="C:endoplasmic reticulum"/>
    <property type="evidence" value="ECO:0007669"/>
    <property type="project" value="TreeGrafter"/>
</dbReference>
<name>G8YCW6_PICSO</name>
<feature type="region of interest" description="Disordered" evidence="2">
    <location>
        <begin position="58"/>
        <end position="98"/>
    </location>
</feature>
<dbReference type="GO" id="GO:0008298">
    <property type="term" value="P:intracellular mRNA localization"/>
    <property type="evidence" value="ECO:0007669"/>
    <property type="project" value="TreeGrafter"/>
</dbReference>
<dbReference type="AlphaFoldDB" id="G8YCW6"/>
<accession>G8YCW6</accession>
<dbReference type="InterPro" id="IPR039604">
    <property type="entry name" value="Bfr1"/>
</dbReference>
<dbReference type="PANTHER" id="PTHR31027">
    <property type="entry name" value="NUCLEAR SEGREGATION PROTEIN BFR1"/>
    <property type="match status" value="1"/>
</dbReference>
<reference evidence="3 4" key="1">
    <citation type="journal article" date="2012" name="G3 (Bethesda)">
        <title>Pichia sorbitophila, an interspecies yeast hybrid reveals early steps of genome resolution following polyploidization.</title>
        <authorList>
            <person name="Leh Louis V."/>
            <person name="Despons L."/>
            <person name="Friedrich A."/>
            <person name="Martin T."/>
            <person name="Durrens P."/>
            <person name="Casaregola S."/>
            <person name="Neuveglise C."/>
            <person name="Fairhead C."/>
            <person name="Marck C."/>
            <person name="Cruz J.A."/>
            <person name="Straub M.L."/>
            <person name="Kugler V."/>
            <person name="Sacerdot C."/>
            <person name="Uzunov Z."/>
            <person name="Thierry A."/>
            <person name="Weiss S."/>
            <person name="Bleykasten C."/>
            <person name="De Montigny J."/>
            <person name="Jacques N."/>
            <person name="Jung P."/>
            <person name="Lemaire M."/>
            <person name="Mallet S."/>
            <person name="Morel G."/>
            <person name="Richard G.F."/>
            <person name="Sarkar A."/>
            <person name="Savel G."/>
            <person name="Schacherer J."/>
            <person name="Seret M.L."/>
            <person name="Talla E."/>
            <person name="Samson G."/>
            <person name="Jubin C."/>
            <person name="Poulain J."/>
            <person name="Vacherie B."/>
            <person name="Barbe V."/>
            <person name="Pelletier E."/>
            <person name="Sherman D.J."/>
            <person name="Westhof E."/>
            <person name="Weissenbach J."/>
            <person name="Baret P.V."/>
            <person name="Wincker P."/>
            <person name="Gaillardin C."/>
            <person name="Dujon B."/>
            <person name="Souciet J.L."/>
        </authorList>
    </citation>
    <scope>NUCLEOTIDE SEQUENCE [LARGE SCALE GENOMIC DNA]</scope>
    <source>
        <strain evidence="4">ATCC MYA-4447 / BCRC 22081 / CBS 7064 / NBRC 10061 / NRRL Y-12695</strain>
    </source>
</reference>
<sequence>MTIKSFKASVSCKSRINIKKKIKKNYRHNCRINLPAKKFPTSSVEIWNRQVTYRGKNSHISRGKASFSRLKDKDKMSSAVERPAERSQKRFVKRPDDKAMKQEIEKLKEEIKKLDLSNNEINAQLNKVVTKPEVAEKRKELQKQLKEVIEKQGSIKSERNAVLDQIKVIEATLKRKIGEIQAQTSKHNFKNVQEIDARVAYLDQLVDAGDLKLADERRFVKEMSALRKLRKDFGAIEKDQQQVDEQKAKIAELKKKLNSIQNKEVQKEFERIQKELDEINDANKGIVSKRNQFFTKRNDIKKAKDEKYGQIRKLRADFDAEFDKFRKLLAEERKKQEEEHKKQQESEKKRKRKEHAEKELAEASVPAFSDEINSIHTLLSYFDPSHVKPQPKSPLAAASNGSSANSASSGRKIEMPEDVVVIKKEQESFFEGTKGKKASKSKKSKAKNFTVEPDIIVALGNLNIPLPTQADDVPKTIETLKETLSALEDKQEEQTKINIEKAKARIAKLEAEEASEANANSAPEQTDA</sequence>
<dbReference type="OrthoDB" id="2195113at2759"/>
<organism evidence="3 4">
    <name type="scientific">Pichia sorbitophila (strain ATCC MYA-4447 / BCRC 22081 / CBS 7064 / NBRC 10061 / NRRL Y-12695)</name>
    <name type="common">Hybrid yeast</name>
    <dbReference type="NCBI Taxonomy" id="559304"/>
    <lineage>
        <taxon>Eukaryota</taxon>
        <taxon>Fungi</taxon>
        <taxon>Dikarya</taxon>
        <taxon>Ascomycota</taxon>
        <taxon>Saccharomycotina</taxon>
        <taxon>Pichiomycetes</taxon>
        <taxon>Debaryomycetaceae</taxon>
        <taxon>Millerozyma</taxon>
    </lineage>
</organism>
<dbReference type="GO" id="GO:0003729">
    <property type="term" value="F:mRNA binding"/>
    <property type="evidence" value="ECO:0007669"/>
    <property type="project" value="TreeGrafter"/>
</dbReference>
<feature type="compositionally biased region" description="Basic and acidic residues" evidence="2">
    <location>
        <begin position="334"/>
        <end position="361"/>
    </location>
</feature>
<dbReference type="eggNOG" id="ENOG502QRKP">
    <property type="taxonomic scope" value="Eukaryota"/>
</dbReference>
<feature type="region of interest" description="Disordered" evidence="2">
    <location>
        <begin position="509"/>
        <end position="528"/>
    </location>
</feature>
<dbReference type="Proteomes" id="UP000005222">
    <property type="component" value="Chromosome J"/>
</dbReference>
<evidence type="ECO:0000256" key="1">
    <source>
        <dbReference type="SAM" id="Coils"/>
    </source>
</evidence>
<proteinExistence type="predicted"/>
<feature type="compositionally biased region" description="Low complexity" evidence="2">
    <location>
        <begin position="396"/>
        <end position="410"/>
    </location>
</feature>
<dbReference type="GO" id="GO:1990904">
    <property type="term" value="C:ribonucleoprotein complex"/>
    <property type="evidence" value="ECO:0007669"/>
    <property type="project" value="TreeGrafter"/>
</dbReference>
<dbReference type="PANTHER" id="PTHR31027:SF2">
    <property type="entry name" value="LEBERCILIN DOMAIN-CONTAINING PROTEIN"/>
    <property type="match status" value="1"/>
</dbReference>
<evidence type="ECO:0000313" key="3">
    <source>
        <dbReference type="EMBL" id="CCE82797.1"/>
    </source>
</evidence>